<evidence type="ECO:0000256" key="3">
    <source>
        <dbReference type="ARBA" id="ARBA00022741"/>
    </source>
</evidence>
<dbReference type="Proteomes" id="UP000275951">
    <property type="component" value="Chromosome"/>
</dbReference>
<dbReference type="RefSeq" id="WP_108726264.1">
    <property type="nucleotide sequence ID" value="NZ_CP029001.1"/>
</dbReference>
<dbReference type="GO" id="GO:0005524">
    <property type="term" value="F:ATP binding"/>
    <property type="evidence" value="ECO:0007669"/>
    <property type="project" value="UniProtKB-KW"/>
</dbReference>
<dbReference type="GO" id="GO:0006424">
    <property type="term" value="P:glutamyl-tRNA aminoacylation"/>
    <property type="evidence" value="ECO:0007669"/>
    <property type="project" value="InterPro"/>
</dbReference>
<dbReference type="InterPro" id="IPR022380">
    <property type="entry name" value="Glu-Q_tRNA(Asp)_Synthase"/>
</dbReference>
<dbReference type="AlphaFoldDB" id="A0A3S9QN27"/>
<evidence type="ECO:0000256" key="6">
    <source>
        <dbReference type="ARBA" id="ARBA00023146"/>
    </source>
</evidence>
<dbReference type="PANTHER" id="PTHR43311">
    <property type="entry name" value="GLUTAMATE--TRNA LIGASE"/>
    <property type="match status" value="1"/>
</dbReference>
<dbReference type="Pfam" id="PF00749">
    <property type="entry name" value="tRNA-synt_1c"/>
    <property type="match status" value="1"/>
</dbReference>
<gene>
    <name evidence="9" type="ORF">EBQ10_08530</name>
</gene>
<sequence length="302" mass="33358">MTGRYAPSPTGDLHLGNLRTALLAWAFARHDSKCFHMRMENLDDRSRPEYYERQLSDLAAIGIDWDGDVLYQTDRIDRYDHIFAELAERGLLYECYCTRRELADVASAPHRPPGSYPGTCRNLTAAQREAGRAKLVGMNRGPAYRLRTDVADMTVTDRIAGEYTGAVDDLVIRRGDGAYSYNFVSVVDDGEYGITQVVRGDDLLPSTPRQVYLQKLLGYATPEYIHVPLVLNREGVRLAKRDGAVTLSELSGFGWTPDDVRALLLSSLGLAPGASVAEFVPESIPKQPWILDVAGLAAGPHA</sequence>
<reference evidence="9 10" key="1">
    <citation type="submission" date="2018-11" db="EMBL/GenBank/DDBJ databases">
        <title>Multidrug-resistant genes are associated with an 42-kb island TGI1 carrying a complex class 1 integron in a Trueperella pyogenes.</title>
        <authorList>
            <person name="Dong W."/>
        </authorList>
    </citation>
    <scope>NUCLEOTIDE SEQUENCE [LARGE SCALE GENOMIC DNA]</scope>
    <source>
        <strain evidence="9 10">TP4</strain>
    </source>
</reference>
<dbReference type="GO" id="GO:0004818">
    <property type="term" value="F:glutamate-tRNA ligase activity"/>
    <property type="evidence" value="ECO:0007669"/>
    <property type="project" value="TreeGrafter"/>
</dbReference>
<evidence type="ECO:0000256" key="7">
    <source>
        <dbReference type="RuleBase" id="RU363037"/>
    </source>
</evidence>
<dbReference type="GO" id="GO:0005829">
    <property type="term" value="C:cytosol"/>
    <property type="evidence" value="ECO:0007669"/>
    <property type="project" value="TreeGrafter"/>
</dbReference>
<dbReference type="GO" id="GO:0006400">
    <property type="term" value="P:tRNA modification"/>
    <property type="evidence" value="ECO:0007669"/>
    <property type="project" value="InterPro"/>
</dbReference>
<dbReference type="NCBIfam" id="NF004315">
    <property type="entry name" value="PRK05710.1-4"/>
    <property type="match status" value="1"/>
</dbReference>
<name>A0A3S9QN27_9ACTO</name>
<keyword evidence="4" id="KW-0862">Zinc</keyword>
<keyword evidence="5 7" id="KW-0067">ATP-binding</keyword>
<dbReference type="InterPro" id="IPR049940">
    <property type="entry name" value="GluQ/Sye"/>
</dbReference>
<dbReference type="InterPro" id="IPR020058">
    <property type="entry name" value="Glu/Gln-tRNA-synth_Ib_cat-dom"/>
</dbReference>
<dbReference type="InterPro" id="IPR014729">
    <property type="entry name" value="Rossmann-like_a/b/a_fold"/>
</dbReference>
<keyword evidence="6 7" id="KW-0030">Aminoacyl-tRNA synthetase</keyword>
<evidence type="ECO:0000256" key="4">
    <source>
        <dbReference type="ARBA" id="ARBA00022833"/>
    </source>
</evidence>
<evidence type="ECO:0000313" key="10">
    <source>
        <dbReference type="Proteomes" id="UP000275951"/>
    </source>
</evidence>
<dbReference type="GO" id="GO:0008270">
    <property type="term" value="F:zinc ion binding"/>
    <property type="evidence" value="ECO:0007669"/>
    <property type="project" value="InterPro"/>
</dbReference>
<dbReference type="PANTHER" id="PTHR43311:SF1">
    <property type="entry name" value="GLUTAMYL-Q TRNA(ASP) SYNTHETASE"/>
    <property type="match status" value="1"/>
</dbReference>
<organism evidence="9 10">
    <name type="scientific">Trueperella pyogenes</name>
    <dbReference type="NCBI Taxonomy" id="1661"/>
    <lineage>
        <taxon>Bacteria</taxon>
        <taxon>Bacillati</taxon>
        <taxon>Actinomycetota</taxon>
        <taxon>Actinomycetes</taxon>
        <taxon>Actinomycetales</taxon>
        <taxon>Actinomycetaceae</taxon>
        <taxon>Trueperella</taxon>
    </lineage>
</organism>
<dbReference type="InterPro" id="IPR000924">
    <property type="entry name" value="Glu/Gln-tRNA-synth"/>
</dbReference>
<dbReference type="SUPFAM" id="SSF52374">
    <property type="entry name" value="Nucleotidylyl transferase"/>
    <property type="match status" value="1"/>
</dbReference>
<evidence type="ECO:0000313" key="9">
    <source>
        <dbReference type="EMBL" id="AZR07327.1"/>
    </source>
</evidence>
<proteinExistence type="inferred from homology"/>
<keyword evidence="3 7" id="KW-0547">Nucleotide-binding</keyword>
<dbReference type="Gene3D" id="3.40.50.620">
    <property type="entry name" value="HUPs"/>
    <property type="match status" value="1"/>
</dbReference>
<evidence type="ECO:0000256" key="2">
    <source>
        <dbReference type="ARBA" id="ARBA00022723"/>
    </source>
</evidence>
<keyword evidence="1 7" id="KW-0436">Ligase</keyword>
<feature type="domain" description="Glutamyl/glutaminyl-tRNA synthetase class Ib catalytic" evidence="8">
    <location>
        <begin position="3"/>
        <end position="255"/>
    </location>
</feature>
<accession>A0A3S9QN27</accession>
<evidence type="ECO:0000256" key="5">
    <source>
        <dbReference type="ARBA" id="ARBA00022840"/>
    </source>
</evidence>
<evidence type="ECO:0000259" key="8">
    <source>
        <dbReference type="Pfam" id="PF00749"/>
    </source>
</evidence>
<keyword evidence="2" id="KW-0479">Metal-binding</keyword>
<dbReference type="PROSITE" id="PS00178">
    <property type="entry name" value="AA_TRNA_LIGASE_I"/>
    <property type="match status" value="1"/>
</dbReference>
<protein>
    <submittedName>
        <fullName evidence="9">tRNA glutamyl-Q(34) synthetase GluQRS</fullName>
    </submittedName>
</protein>
<dbReference type="PRINTS" id="PR00987">
    <property type="entry name" value="TRNASYNTHGLU"/>
</dbReference>
<dbReference type="InterPro" id="IPR001412">
    <property type="entry name" value="aa-tRNA-synth_I_CS"/>
</dbReference>
<evidence type="ECO:0000256" key="1">
    <source>
        <dbReference type="ARBA" id="ARBA00022598"/>
    </source>
</evidence>
<dbReference type="EMBL" id="CP033905">
    <property type="protein sequence ID" value="AZR07327.1"/>
    <property type="molecule type" value="Genomic_DNA"/>
</dbReference>
<dbReference type="NCBIfam" id="TIGR03838">
    <property type="entry name" value="queuosine_YadB"/>
    <property type="match status" value="1"/>
</dbReference>
<comment type="similarity">
    <text evidence="7">Belongs to the class-I aminoacyl-tRNA synthetase family.</text>
</comment>
<keyword evidence="7" id="KW-0648">Protein biosynthesis</keyword>